<dbReference type="SUPFAM" id="SSF53720">
    <property type="entry name" value="ALDH-like"/>
    <property type="match status" value="1"/>
</dbReference>
<dbReference type="CDD" id="cd07106">
    <property type="entry name" value="ALDH_AldA-AAD23400"/>
    <property type="match status" value="1"/>
</dbReference>
<dbReference type="FunFam" id="3.40.605.10:FF:000007">
    <property type="entry name" value="NAD/NADP-dependent betaine aldehyde dehydrogenase"/>
    <property type="match status" value="1"/>
</dbReference>
<dbReference type="Gene3D" id="3.40.309.10">
    <property type="entry name" value="Aldehyde Dehydrogenase, Chain A, domain 2"/>
    <property type="match status" value="1"/>
</dbReference>
<dbReference type="Proteomes" id="UP000029553">
    <property type="component" value="Unassembled WGS sequence"/>
</dbReference>
<organism evidence="11 12">
    <name type="scientific">Comamonas testosteroni</name>
    <name type="common">Pseudomonas testosteroni</name>
    <dbReference type="NCBI Taxonomy" id="285"/>
    <lineage>
        <taxon>Bacteria</taxon>
        <taxon>Pseudomonadati</taxon>
        <taxon>Pseudomonadota</taxon>
        <taxon>Betaproteobacteria</taxon>
        <taxon>Burkholderiales</taxon>
        <taxon>Comamonadaceae</taxon>
        <taxon>Comamonas</taxon>
    </lineage>
</organism>
<evidence type="ECO:0000256" key="4">
    <source>
        <dbReference type="ARBA" id="ARBA00051407"/>
    </source>
</evidence>
<comment type="function">
    <text evidence="5">Involved in the toluene-4-sulfonate degradation pathway. Does not discriminate between the sulfonate and the carboxyl substituents and can also be involved in the p-toluenecarboxylate degradation pathway.</text>
</comment>
<reference evidence="11 12" key="1">
    <citation type="submission" date="2013-09" db="EMBL/GenBank/DDBJ databases">
        <title>High correlation between genotypes and phenotypes of environmental bacteria Comamonas testosteroni strains.</title>
        <authorList>
            <person name="Liu L."/>
            <person name="Zhu W."/>
            <person name="Xia X."/>
            <person name="Xu B."/>
            <person name="Luo M."/>
            <person name="Wang G."/>
        </authorList>
    </citation>
    <scope>NUCLEOTIDE SEQUENCE [LARGE SCALE GENOMIC DNA]</scope>
    <source>
        <strain evidence="11 12">JL40</strain>
    </source>
</reference>
<dbReference type="GO" id="GO:0018462">
    <property type="term" value="F:4-(hydroxymethyl)benzenesulfonate dehydrogenase activity"/>
    <property type="evidence" value="ECO:0007669"/>
    <property type="project" value="UniProtKB-EC"/>
</dbReference>
<evidence type="ECO:0000313" key="11">
    <source>
        <dbReference type="EMBL" id="KGH28008.1"/>
    </source>
</evidence>
<dbReference type="EMBL" id="AWOR01000053">
    <property type="protein sequence ID" value="KGH28008.1"/>
    <property type="molecule type" value="Genomic_DNA"/>
</dbReference>
<dbReference type="AlphaFoldDB" id="A0A096FE27"/>
<evidence type="ECO:0000256" key="5">
    <source>
        <dbReference type="ARBA" id="ARBA00056807"/>
    </source>
</evidence>
<dbReference type="InterPro" id="IPR016160">
    <property type="entry name" value="Ald_DH_CS_CYS"/>
</dbReference>
<protein>
    <recommendedName>
        <fullName evidence="6">4-(hydroxymethyl)benzenesulfonate dehydrogenase</fullName>
        <ecNumber evidence="6">1.1.1.257</ecNumber>
    </recommendedName>
    <alternativeName>
        <fullName evidence="7">Toluenesulfonate aldehyde dehydrogenase TsaD</fullName>
    </alternativeName>
</protein>
<dbReference type="InterPro" id="IPR044086">
    <property type="entry name" value="LUC3-like"/>
</dbReference>
<proteinExistence type="inferred from homology"/>
<evidence type="ECO:0000256" key="3">
    <source>
        <dbReference type="ARBA" id="ARBA00023002"/>
    </source>
</evidence>
<gene>
    <name evidence="11" type="ORF">P353_16575</name>
</gene>
<evidence type="ECO:0000256" key="6">
    <source>
        <dbReference type="ARBA" id="ARBA00066857"/>
    </source>
</evidence>
<comment type="subunit">
    <text evidence="2">Homodimer.</text>
</comment>
<dbReference type="Gene3D" id="3.40.605.10">
    <property type="entry name" value="Aldehyde Dehydrogenase, Chain A, domain 1"/>
    <property type="match status" value="1"/>
</dbReference>
<dbReference type="InterPro" id="IPR015590">
    <property type="entry name" value="Aldehyde_DH_dom"/>
</dbReference>
<dbReference type="GO" id="GO:0016620">
    <property type="term" value="F:oxidoreductase activity, acting on the aldehyde or oxo group of donors, NAD or NADP as acceptor"/>
    <property type="evidence" value="ECO:0007669"/>
    <property type="project" value="InterPro"/>
</dbReference>
<dbReference type="InterPro" id="IPR016162">
    <property type="entry name" value="Ald_DH_N"/>
</dbReference>
<dbReference type="PROSITE" id="PS00070">
    <property type="entry name" value="ALDEHYDE_DEHYDR_CYS"/>
    <property type="match status" value="1"/>
</dbReference>
<evidence type="ECO:0000256" key="2">
    <source>
        <dbReference type="ARBA" id="ARBA00011738"/>
    </source>
</evidence>
<evidence type="ECO:0000256" key="1">
    <source>
        <dbReference type="ARBA" id="ARBA00009986"/>
    </source>
</evidence>
<comment type="similarity">
    <text evidence="1 9">Belongs to the aldehyde dehydrogenase family.</text>
</comment>
<dbReference type="FunFam" id="3.40.309.10:FF:000009">
    <property type="entry name" value="Aldehyde dehydrogenase A"/>
    <property type="match status" value="1"/>
</dbReference>
<dbReference type="RefSeq" id="WP_080750569.1">
    <property type="nucleotide sequence ID" value="NZ_AWOR01000053.1"/>
</dbReference>
<sequence length="484" mass="51354">MEHLTRADALRALRLDASPPMLSIDGRAIDGAGRYEVIDPATGEAFGTAPEASPAQLDQAVAAARQAQPAWASRSWAERRHSLLRLADLLQQDLDPLAALITLEQGKPLARARDEVLRAATQLQNLVAVEVPMEVLRHDADGRVELHHRPLGVVGAITPWNMPLVLCLPKITHALLTGNTIVVKPSPYTPLSALRFAQRAQSVLPRGVLNMVSGGNALGRALAEHRDIDKISFTGSGATGKKVMASSAGTLKRLTLELGGNDAAIVLADADPEAIAPQLFHAAFANSGQICMAIKRLYVHDSLHAAFCTALARLAQAAPVGHGFEAGVALGPVQNAAQYRIVLDILADARARGARFHCGGHAIERPGYFIAPTVVSDIAEDSRLVAEEPFGPVLPVLSFSDIDEVVQRANASPYGLTGSVWGRDTQAAARIAARLDVGTASVNRHLWLDAQIPFGGAKQSGLGSEYAAQGLKHYMQAHVLKVPA</sequence>
<evidence type="ECO:0000256" key="9">
    <source>
        <dbReference type="RuleBase" id="RU003345"/>
    </source>
</evidence>
<feature type="active site" evidence="8">
    <location>
        <position position="257"/>
    </location>
</feature>
<dbReference type="InterPro" id="IPR016163">
    <property type="entry name" value="Ald_DH_C"/>
</dbReference>
<dbReference type="Pfam" id="PF00171">
    <property type="entry name" value="Aldedh"/>
    <property type="match status" value="1"/>
</dbReference>
<feature type="domain" description="Aldehyde dehydrogenase" evidence="10">
    <location>
        <begin position="33"/>
        <end position="477"/>
    </location>
</feature>
<evidence type="ECO:0000313" key="12">
    <source>
        <dbReference type="Proteomes" id="UP000029553"/>
    </source>
</evidence>
<dbReference type="InterPro" id="IPR029510">
    <property type="entry name" value="Ald_DH_CS_GLU"/>
</dbReference>
<comment type="catalytic activity">
    <reaction evidence="4">
        <text>4-(hydroxymethyl)benzenesulfonate + NAD(+) = 4-formylbenzenesulfonate + NADH + H(+)</text>
        <dbReference type="Rhea" id="RHEA:24412"/>
        <dbReference type="ChEBI" id="CHEBI:11944"/>
        <dbReference type="ChEBI" id="CHEBI:11987"/>
        <dbReference type="ChEBI" id="CHEBI:15378"/>
        <dbReference type="ChEBI" id="CHEBI:57540"/>
        <dbReference type="ChEBI" id="CHEBI:57945"/>
        <dbReference type="EC" id="1.1.1.257"/>
    </reaction>
</comment>
<dbReference type="InterPro" id="IPR016161">
    <property type="entry name" value="Ald_DH/histidinol_DH"/>
</dbReference>
<name>A0A096FE27_COMTE</name>
<accession>A0A096FE27</accession>
<evidence type="ECO:0000256" key="7">
    <source>
        <dbReference type="ARBA" id="ARBA00079883"/>
    </source>
</evidence>
<dbReference type="PANTHER" id="PTHR11699">
    <property type="entry name" value="ALDEHYDE DEHYDROGENASE-RELATED"/>
    <property type="match status" value="1"/>
</dbReference>
<dbReference type="PROSITE" id="PS00687">
    <property type="entry name" value="ALDEHYDE_DEHYDR_GLU"/>
    <property type="match status" value="1"/>
</dbReference>
<evidence type="ECO:0000256" key="8">
    <source>
        <dbReference type="PROSITE-ProRule" id="PRU10007"/>
    </source>
</evidence>
<evidence type="ECO:0000259" key="10">
    <source>
        <dbReference type="Pfam" id="PF00171"/>
    </source>
</evidence>
<comment type="caution">
    <text evidence="11">The sequence shown here is derived from an EMBL/GenBank/DDBJ whole genome shotgun (WGS) entry which is preliminary data.</text>
</comment>
<keyword evidence="3 9" id="KW-0560">Oxidoreductase</keyword>
<dbReference type="EC" id="1.1.1.257" evidence="6"/>